<sequence length="1632" mass="171781">MRVLALEIFRGLCADFALMVRFFRRYDAAAAEAAGSGAGVRDKSKSKAGAGGGSTVFSDMMTAFNRLATEKPSALGVGAAVMYGSSLGPVFTHGGHGSTAGGGGGGGGAGTAGGVIDSAMEMGWGVAAGVGSVVGSSVAAAAGAVGAAAAPQPSLSTASAAMKLQCIDQLDKAEPPVIPDTYLFLLALQCLSALADGFAVFTLSATADVGRRYGLLSGAGLDWAALDARDDVSDDRQVESLRVVRAMAETTWPAFLASLSFFIATALSDDLFADVVSSLQSFTTVLGVLDLETPREAFLTSLCKFAMPAQVVSHLATAHDTHHHYHHAVSSSKASSAAAAAATAVLSAGAESLALLASAAGAGGAGAAASALPVGLSSRNLACLRALISVAHYLAGSLGASWFCVFETLQNADFVLRATSAARGTKKRAPPAAAAGAAGGQTASQTAGTGGGAGGGGTAGGGETPPLPVLPSEADEVAIQQAMSELFEVSKDLEEGAFRSFVGALCRLSGEMIGLSMNEDGTVVQGGGGAGDDRSEDGSVTPTPLDTPSRRRSSGISVGRRGGGGGAGGALQEKSFGISKVGTVSLLNMARLIDRPPSVGWDLVTGHLLHVLHCTVAPTPLRVQAADVLGQLLTLAPKTLASIGKETDHDTAERVQTQVLAALAAQAEPGPRLQSSTDVDIRRMALETLLKILESNGHAFVTGWDRIFHVLRTACPSTSVWAAPPSPVPSSAGGAASRRSLDTISEYDGLGHGGMMTPLRADGAGGYFPREAGATATRGAKTGVLVRTSFPSLQLICTDFLDPLSNDEIRDCIATLAEFGKQGEDVNVALTAGGLLWNVSDHVQAKSQAADGDGESTPGEGGDLWMYLLQNLLALCRDSRQEVRDAAITNVFRSIAMYGATLDASTWDAVCWEVIFPLVEDISGSIHQHNVRGPDDDDELGEETVPQANGPPIRLVDKQWDDSKQLALRSVGDVFFEYLPQLVKTDRYEDIWRAFVSQVQRSFVLDRPHPATAAMHALDKVLTVSLDMSDASRIASSWEVAWTAWDEMGAAIEENSRAPVHADEEEEADGEAGDKVFTQVNLEAFVRTVLPIYTPPYISFDLARVQRLLAVLKAVLTYAKSPDFRPDVDGLMPLQSAILEVIAVIKLDDVPGATSAVLSDLAEFVMLAFTSPFEKAPPPGLGGRAMAAQQVTYVALAKEVMPHVQWLYRKYADDPLVYEQGAVGKMLQAYALPLRLKHACPAPARFGSADPLWKTATVNFLKAVRDVTSSLRQLEPQLAQDTHEAIWTEIVEGFAGALLAPSSPAARSLDALHEEENFDLALLVSLERDVLPRLGSELVPDALIRRLGKTLQLASRLHSLDLPALSPGTQQSNGHAYDTPPPTPPEPRFDPDFDRQVVGEMHGTTVEVVEAPRERFAYWCLDLLFLMCEGDEQVSPERQRIAALVVASLLNRCAAVFRTYVADAALRGKMPFPRIRQEELVYLLRQLDSLRLFPNTLWAASQPSPSQAIVSPAAVDASLPLPELVRSALLRSPHAHLHELYPLLTDLLHLSNLAPSITAAYIPHRRLVDLDPATGEPRLDGLPAGFEVGVVGGGRRPDEDKTGETDVARLVLACLAKVGHDLGAGARWGARS</sequence>
<evidence type="ECO:0000256" key="1">
    <source>
        <dbReference type="SAM" id="MobiDB-lite"/>
    </source>
</evidence>
<feature type="region of interest" description="Disordered" evidence="1">
    <location>
        <begin position="1364"/>
        <end position="1387"/>
    </location>
</feature>
<accession>A0A5C5FWK8</accession>
<dbReference type="Proteomes" id="UP000311382">
    <property type="component" value="Unassembled WGS sequence"/>
</dbReference>
<proteinExistence type="predicted"/>
<dbReference type="OrthoDB" id="294853at2759"/>
<evidence type="ECO:0000259" key="2">
    <source>
        <dbReference type="Pfam" id="PF16206"/>
    </source>
</evidence>
<protein>
    <recommendedName>
        <fullName evidence="2">Mon2 C-terminal domain-containing protein</fullName>
    </recommendedName>
</protein>
<dbReference type="InterPro" id="IPR032817">
    <property type="entry name" value="Mon2_C"/>
</dbReference>
<dbReference type="EMBL" id="SOZI01000076">
    <property type="protein sequence ID" value="TNY20101.1"/>
    <property type="molecule type" value="Genomic_DNA"/>
</dbReference>
<reference evidence="3 4" key="1">
    <citation type="submission" date="2019-03" db="EMBL/GenBank/DDBJ databases">
        <title>Rhodosporidium diobovatum UCD-FST 08-225 genome sequencing, assembly, and annotation.</title>
        <authorList>
            <person name="Fakankun I.U."/>
            <person name="Fristensky B."/>
            <person name="Levin D.B."/>
        </authorList>
    </citation>
    <scope>NUCLEOTIDE SEQUENCE [LARGE SCALE GENOMIC DNA]</scope>
    <source>
        <strain evidence="3 4">UCD-FST 08-225</strain>
    </source>
</reference>
<dbReference type="STRING" id="5288.A0A5C5FWK8"/>
<dbReference type="SUPFAM" id="SSF48371">
    <property type="entry name" value="ARM repeat"/>
    <property type="match status" value="1"/>
</dbReference>
<feature type="compositionally biased region" description="Low complexity" evidence="1">
    <location>
        <begin position="430"/>
        <end position="447"/>
    </location>
</feature>
<evidence type="ECO:0000313" key="3">
    <source>
        <dbReference type="EMBL" id="TNY20101.1"/>
    </source>
</evidence>
<gene>
    <name evidence="3" type="ORF">DMC30DRAFT_440437</name>
</gene>
<evidence type="ECO:0000313" key="4">
    <source>
        <dbReference type="Proteomes" id="UP000311382"/>
    </source>
</evidence>
<feature type="compositionally biased region" description="Gly residues" evidence="1">
    <location>
        <begin position="448"/>
        <end position="463"/>
    </location>
</feature>
<feature type="region of interest" description="Disordered" evidence="1">
    <location>
        <begin position="519"/>
        <end position="571"/>
    </location>
</feature>
<keyword evidence="4" id="KW-1185">Reference proteome</keyword>
<comment type="caution">
    <text evidence="3">The sequence shown here is derived from an EMBL/GenBank/DDBJ whole genome shotgun (WGS) entry which is preliminary data.</text>
</comment>
<dbReference type="Pfam" id="PF16206">
    <property type="entry name" value="Mon2_C"/>
    <property type="match status" value="1"/>
</dbReference>
<feature type="region of interest" description="Disordered" evidence="1">
    <location>
        <begin position="426"/>
        <end position="470"/>
    </location>
</feature>
<feature type="domain" description="Mon2 C-terminal" evidence="2">
    <location>
        <begin position="798"/>
        <end position="1030"/>
    </location>
</feature>
<feature type="compositionally biased region" description="Gly residues" evidence="1">
    <location>
        <begin position="560"/>
        <end position="569"/>
    </location>
</feature>
<organism evidence="3 4">
    <name type="scientific">Rhodotorula diobovata</name>
    <dbReference type="NCBI Taxonomy" id="5288"/>
    <lineage>
        <taxon>Eukaryota</taxon>
        <taxon>Fungi</taxon>
        <taxon>Dikarya</taxon>
        <taxon>Basidiomycota</taxon>
        <taxon>Pucciniomycotina</taxon>
        <taxon>Microbotryomycetes</taxon>
        <taxon>Sporidiobolales</taxon>
        <taxon>Sporidiobolaceae</taxon>
        <taxon>Rhodotorula</taxon>
    </lineage>
</organism>
<name>A0A5C5FWK8_9BASI</name>
<dbReference type="InterPro" id="IPR016024">
    <property type="entry name" value="ARM-type_fold"/>
</dbReference>